<evidence type="ECO:0000313" key="5">
    <source>
        <dbReference type="EMBL" id="NEN76423.1"/>
    </source>
</evidence>
<keyword evidence="1" id="KW-0805">Transcription regulation</keyword>
<organism evidence="5 6">
    <name type="scientific">Pelistega ratti</name>
    <dbReference type="NCBI Taxonomy" id="2652177"/>
    <lineage>
        <taxon>Bacteria</taxon>
        <taxon>Pseudomonadati</taxon>
        <taxon>Pseudomonadota</taxon>
        <taxon>Betaproteobacteria</taxon>
        <taxon>Burkholderiales</taxon>
        <taxon>Alcaligenaceae</taxon>
        <taxon>Pelistega</taxon>
    </lineage>
</organism>
<evidence type="ECO:0000256" key="1">
    <source>
        <dbReference type="ARBA" id="ARBA00023015"/>
    </source>
</evidence>
<dbReference type="PANTHER" id="PTHR44688:SF16">
    <property type="entry name" value="DNA-BINDING TRANSCRIPTIONAL ACTIVATOR DEVR_DOSR"/>
    <property type="match status" value="1"/>
</dbReference>
<evidence type="ECO:0000313" key="6">
    <source>
        <dbReference type="Proteomes" id="UP000477651"/>
    </source>
</evidence>
<dbReference type="InterPro" id="IPR036388">
    <property type="entry name" value="WH-like_DNA-bd_sf"/>
</dbReference>
<keyword evidence="3" id="KW-0804">Transcription</keyword>
<evidence type="ECO:0000256" key="3">
    <source>
        <dbReference type="ARBA" id="ARBA00023163"/>
    </source>
</evidence>
<protein>
    <submittedName>
        <fullName evidence="5">Response regulator transcription factor</fullName>
    </submittedName>
</protein>
<gene>
    <name evidence="5" type="ORF">F9B74_08885</name>
</gene>
<dbReference type="InterPro" id="IPR000792">
    <property type="entry name" value="Tscrpt_reg_LuxR_C"/>
</dbReference>
<dbReference type="AlphaFoldDB" id="A0A6L9Y808"/>
<dbReference type="Proteomes" id="UP000477651">
    <property type="component" value="Unassembled WGS sequence"/>
</dbReference>
<dbReference type="SUPFAM" id="SSF46894">
    <property type="entry name" value="C-terminal effector domain of the bipartite response regulators"/>
    <property type="match status" value="1"/>
</dbReference>
<feature type="domain" description="HTH luxR-type" evidence="4">
    <location>
        <begin position="4"/>
        <end position="69"/>
    </location>
</feature>
<dbReference type="GO" id="GO:0006355">
    <property type="term" value="P:regulation of DNA-templated transcription"/>
    <property type="evidence" value="ECO:0007669"/>
    <property type="project" value="InterPro"/>
</dbReference>
<reference evidence="5 6" key="1">
    <citation type="submission" date="2020-02" db="EMBL/GenBank/DDBJ databases">
        <title>Pelistega sp. NLN82 were isolated from wild rodents of the Hainan Island.</title>
        <authorList>
            <person name="Niu N."/>
            <person name="Zhou J."/>
        </authorList>
    </citation>
    <scope>NUCLEOTIDE SEQUENCE [LARGE SCALE GENOMIC DNA]</scope>
    <source>
        <strain evidence="5 6">NLN82</strain>
    </source>
</reference>
<dbReference type="SMART" id="SM00421">
    <property type="entry name" value="HTH_LUXR"/>
    <property type="match status" value="1"/>
</dbReference>
<keyword evidence="6" id="KW-1185">Reference proteome</keyword>
<dbReference type="PROSITE" id="PS50043">
    <property type="entry name" value="HTH_LUXR_2"/>
    <property type="match status" value="1"/>
</dbReference>
<dbReference type="Pfam" id="PF00196">
    <property type="entry name" value="GerE"/>
    <property type="match status" value="1"/>
</dbReference>
<dbReference type="PROSITE" id="PS00622">
    <property type="entry name" value="HTH_LUXR_1"/>
    <property type="match status" value="1"/>
</dbReference>
<dbReference type="PRINTS" id="PR00038">
    <property type="entry name" value="HTHLUXR"/>
</dbReference>
<dbReference type="Gene3D" id="1.10.10.10">
    <property type="entry name" value="Winged helix-like DNA-binding domain superfamily/Winged helix DNA-binding domain"/>
    <property type="match status" value="1"/>
</dbReference>
<dbReference type="RefSeq" id="WP_163764849.1">
    <property type="nucleotide sequence ID" value="NZ_JAAGYR010000018.1"/>
</dbReference>
<dbReference type="InterPro" id="IPR016032">
    <property type="entry name" value="Sig_transdc_resp-reg_C-effctor"/>
</dbReference>
<sequence length="69" mass="7920">MPTHSHFLDVLTPREKEVMWLVSQGTQNKAIALLLGCSIRTVEAHRARIFKKLNVRNAVELALKLKNKR</sequence>
<proteinExistence type="predicted"/>
<evidence type="ECO:0000259" key="4">
    <source>
        <dbReference type="PROSITE" id="PS50043"/>
    </source>
</evidence>
<comment type="caution">
    <text evidence="5">The sequence shown here is derived from an EMBL/GenBank/DDBJ whole genome shotgun (WGS) entry which is preliminary data.</text>
</comment>
<dbReference type="GO" id="GO:0003677">
    <property type="term" value="F:DNA binding"/>
    <property type="evidence" value="ECO:0007669"/>
    <property type="project" value="UniProtKB-KW"/>
</dbReference>
<keyword evidence="2" id="KW-0238">DNA-binding</keyword>
<accession>A0A6L9Y808</accession>
<evidence type="ECO:0000256" key="2">
    <source>
        <dbReference type="ARBA" id="ARBA00023125"/>
    </source>
</evidence>
<name>A0A6L9Y808_9BURK</name>
<dbReference type="PANTHER" id="PTHR44688">
    <property type="entry name" value="DNA-BINDING TRANSCRIPTIONAL ACTIVATOR DEVR_DOSR"/>
    <property type="match status" value="1"/>
</dbReference>
<dbReference type="EMBL" id="JAAGYR010000018">
    <property type="protein sequence ID" value="NEN76423.1"/>
    <property type="molecule type" value="Genomic_DNA"/>
</dbReference>
<dbReference type="CDD" id="cd06170">
    <property type="entry name" value="LuxR_C_like"/>
    <property type="match status" value="1"/>
</dbReference>